<dbReference type="Gene3D" id="3.40.50.620">
    <property type="entry name" value="HUPs"/>
    <property type="match status" value="1"/>
</dbReference>
<dbReference type="EMBL" id="JACHHJ010000005">
    <property type="protein sequence ID" value="MBB6451205.1"/>
    <property type="molecule type" value="Genomic_DNA"/>
</dbReference>
<dbReference type="Proteomes" id="UP000568839">
    <property type="component" value="Unassembled WGS sequence"/>
</dbReference>
<name>A0A841Q112_9BACL</name>
<organism evidence="2 3">
    <name type="scientific">Geomicrobium halophilum</name>
    <dbReference type="NCBI Taxonomy" id="549000"/>
    <lineage>
        <taxon>Bacteria</taxon>
        <taxon>Bacillati</taxon>
        <taxon>Bacillota</taxon>
        <taxon>Bacilli</taxon>
        <taxon>Bacillales</taxon>
        <taxon>Geomicrobium</taxon>
    </lineage>
</organism>
<keyword evidence="2" id="KW-0418">Kinase</keyword>
<dbReference type="PANTHER" id="PTHR45569:SF1">
    <property type="entry name" value="SENSOR PROTEIN KDPD"/>
    <property type="match status" value="1"/>
</dbReference>
<dbReference type="InterPro" id="IPR006016">
    <property type="entry name" value="UspA"/>
</dbReference>
<evidence type="ECO:0000313" key="2">
    <source>
        <dbReference type="EMBL" id="MBB6451205.1"/>
    </source>
</evidence>
<sequence>MDQIQAKMDECMLVCVYYGPNGERLIKRGAKIAAKLNCPLYILTVTSEDSDDLDHDKSQYIEYWQSLAEEYNATEFIMKSNEKRSPSKVIIDVAKEKEVTQLIIGQTAKSRWKEITQGSLINTLLKELPFVDLHIIAVTRGLRNYVEEHYEKGVRAYLVKAEDDSYRLSFNHTNTCAYEGIFFKEIGTDFNNGVFKFMKDNRMIEVHVTDDYVKDFHPTYTAPINSKS</sequence>
<keyword evidence="3" id="KW-1185">Reference proteome</keyword>
<keyword evidence="2" id="KW-0808">Transferase</keyword>
<dbReference type="PANTHER" id="PTHR45569">
    <property type="entry name" value="SENSOR PROTEIN KDPD"/>
    <property type="match status" value="1"/>
</dbReference>
<evidence type="ECO:0000259" key="1">
    <source>
        <dbReference type="Pfam" id="PF00582"/>
    </source>
</evidence>
<dbReference type="CDD" id="cd01987">
    <property type="entry name" value="USP_KdpD-like"/>
    <property type="match status" value="1"/>
</dbReference>
<evidence type="ECO:0000313" key="3">
    <source>
        <dbReference type="Proteomes" id="UP000568839"/>
    </source>
</evidence>
<reference evidence="2 3" key="1">
    <citation type="submission" date="2020-08" db="EMBL/GenBank/DDBJ databases">
        <title>Genomic Encyclopedia of Type Strains, Phase IV (KMG-IV): sequencing the most valuable type-strain genomes for metagenomic binning, comparative biology and taxonomic classification.</title>
        <authorList>
            <person name="Goeker M."/>
        </authorList>
    </citation>
    <scope>NUCLEOTIDE SEQUENCE [LARGE SCALE GENOMIC DNA]</scope>
    <source>
        <strain evidence="2 3">DSM 21769</strain>
    </source>
</reference>
<dbReference type="Pfam" id="PF00582">
    <property type="entry name" value="Usp"/>
    <property type="match status" value="1"/>
</dbReference>
<dbReference type="InterPro" id="IPR052023">
    <property type="entry name" value="Histidine_kinase_KdpD"/>
</dbReference>
<gene>
    <name evidence="2" type="ORF">HNR44_003199</name>
</gene>
<feature type="domain" description="UspA" evidence="1">
    <location>
        <begin position="13"/>
        <end position="129"/>
    </location>
</feature>
<dbReference type="GO" id="GO:0000155">
    <property type="term" value="F:phosphorelay sensor kinase activity"/>
    <property type="evidence" value="ECO:0007669"/>
    <property type="project" value="TreeGrafter"/>
</dbReference>
<dbReference type="AlphaFoldDB" id="A0A841Q112"/>
<proteinExistence type="predicted"/>
<protein>
    <submittedName>
        <fullName evidence="2">K+-sensing histidine kinase KdpD</fullName>
    </submittedName>
</protein>
<accession>A0A841Q112</accession>
<comment type="caution">
    <text evidence="2">The sequence shown here is derived from an EMBL/GenBank/DDBJ whole genome shotgun (WGS) entry which is preliminary data.</text>
</comment>
<dbReference type="SUPFAM" id="SSF52402">
    <property type="entry name" value="Adenine nucleotide alpha hydrolases-like"/>
    <property type="match status" value="1"/>
</dbReference>
<dbReference type="RefSeq" id="WP_184405264.1">
    <property type="nucleotide sequence ID" value="NZ_JACHHJ010000005.1"/>
</dbReference>
<dbReference type="GO" id="GO:0005886">
    <property type="term" value="C:plasma membrane"/>
    <property type="evidence" value="ECO:0007669"/>
    <property type="project" value="TreeGrafter"/>
</dbReference>
<dbReference type="InterPro" id="IPR014729">
    <property type="entry name" value="Rossmann-like_a/b/a_fold"/>
</dbReference>